<evidence type="ECO:0008006" key="3">
    <source>
        <dbReference type="Google" id="ProtNLM"/>
    </source>
</evidence>
<name>A0A565BEM5_9BRAS</name>
<gene>
    <name evidence="1" type="ORF">ANE_LOCUS10508</name>
</gene>
<evidence type="ECO:0000313" key="2">
    <source>
        <dbReference type="Proteomes" id="UP000489600"/>
    </source>
</evidence>
<dbReference type="Proteomes" id="UP000489600">
    <property type="component" value="Unassembled WGS sequence"/>
</dbReference>
<dbReference type="EMBL" id="CABITT030000004">
    <property type="protein sequence ID" value="VVB00064.1"/>
    <property type="molecule type" value="Genomic_DNA"/>
</dbReference>
<comment type="caution">
    <text evidence="1">The sequence shown here is derived from an EMBL/GenBank/DDBJ whole genome shotgun (WGS) entry which is preliminary data.</text>
</comment>
<organism evidence="1 2">
    <name type="scientific">Arabis nemorensis</name>
    <dbReference type="NCBI Taxonomy" id="586526"/>
    <lineage>
        <taxon>Eukaryota</taxon>
        <taxon>Viridiplantae</taxon>
        <taxon>Streptophyta</taxon>
        <taxon>Embryophyta</taxon>
        <taxon>Tracheophyta</taxon>
        <taxon>Spermatophyta</taxon>
        <taxon>Magnoliopsida</taxon>
        <taxon>eudicotyledons</taxon>
        <taxon>Gunneridae</taxon>
        <taxon>Pentapetalae</taxon>
        <taxon>rosids</taxon>
        <taxon>malvids</taxon>
        <taxon>Brassicales</taxon>
        <taxon>Brassicaceae</taxon>
        <taxon>Arabideae</taxon>
        <taxon>Arabis</taxon>
    </lineage>
</organism>
<reference evidence="1" key="1">
    <citation type="submission" date="2019-07" db="EMBL/GenBank/DDBJ databases">
        <authorList>
            <person name="Dittberner H."/>
        </authorList>
    </citation>
    <scope>NUCLEOTIDE SEQUENCE [LARGE SCALE GENOMIC DNA]</scope>
</reference>
<proteinExistence type="predicted"/>
<dbReference type="OrthoDB" id="1114034at2759"/>
<protein>
    <recommendedName>
        <fullName evidence="3">RNase H type-1 domain-containing protein</fullName>
    </recommendedName>
</protein>
<sequence>MGLRDARGTVVLHSRRTFGGYETEADFKLGVMIWGIESMRSHRKERVIFSAQHTDLMGAVLRLKAWPNFRYHVHVLLQALSPMLEWIFEVANAGSNRGVFLIALSVTKDYRNHSYVSIGYPSRIIGLTLP</sequence>
<dbReference type="AlphaFoldDB" id="A0A565BEM5"/>
<evidence type="ECO:0000313" key="1">
    <source>
        <dbReference type="EMBL" id="VVB00064.1"/>
    </source>
</evidence>
<accession>A0A565BEM5</accession>
<keyword evidence="2" id="KW-1185">Reference proteome</keyword>